<evidence type="ECO:0000313" key="2">
    <source>
        <dbReference type="Proteomes" id="UP001627284"/>
    </source>
</evidence>
<sequence>MVQWTKHNAKRFHQSLFYAHMIRDAQVWLKIIMNCLIPGLHYTNITRDRVCLVYALMTPTKLNIGDVLQSPKRKARFINGAGTNLEVSFLDFVVLQVYQRRAWTIWHHCSQCR</sequence>
<accession>A0ABD2S5G3</accession>
<gene>
    <name evidence="1" type="ORF">AABB24_028136</name>
</gene>
<dbReference type="AlphaFoldDB" id="A0ABD2S5G3"/>
<organism evidence="1 2">
    <name type="scientific">Solanum stoloniferum</name>
    <dbReference type="NCBI Taxonomy" id="62892"/>
    <lineage>
        <taxon>Eukaryota</taxon>
        <taxon>Viridiplantae</taxon>
        <taxon>Streptophyta</taxon>
        <taxon>Embryophyta</taxon>
        <taxon>Tracheophyta</taxon>
        <taxon>Spermatophyta</taxon>
        <taxon>Magnoliopsida</taxon>
        <taxon>eudicotyledons</taxon>
        <taxon>Gunneridae</taxon>
        <taxon>Pentapetalae</taxon>
        <taxon>asterids</taxon>
        <taxon>lamiids</taxon>
        <taxon>Solanales</taxon>
        <taxon>Solanaceae</taxon>
        <taxon>Solanoideae</taxon>
        <taxon>Solaneae</taxon>
        <taxon>Solanum</taxon>
    </lineage>
</organism>
<name>A0ABD2S5G3_9SOLN</name>
<dbReference type="EMBL" id="JBJKTR010000016">
    <property type="protein sequence ID" value="KAL3339362.1"/>
    <property type="molecule type" value="Genomic_DNA"/>
</dbReference>
<comment type="caution">
    <text evidence="1">The sequence shown here is derived from an EMBL/GenBank/DDBJ whole genome shotgun (WGS) entry which is preliminary data.</text>
</comment>
<dbReference type="Proteomes" id="UP001627284">
    <property type="component" value="Unassembled WGS sequence"/>
</dbReference>
<proteinExistence type="predicted"/>
<protein>
    <submittedName>
        <fullName evidence="1">Uncharacterized protein</fullName>
    </submittedName>
</protein>
<keyword evidence="2" id="KW-1185">Reference proteome</keyword>
<evidence type="ECO:0000313" key="1">
    <source>
        <dbReference type="EMBL" id="KAL3339362.1"/>
    </source>
</evidence>
<reference evidence="1 2" key="1">
    <citation type="submission" date="2024-05" db="EMBL/GenBank/DDBJ databases">
        <title>De novo assembly of an allotetraploid wild potato.</title>
        <authorList>
            <person name="Hosaka A.J."/>
        </authorList>
    </citation>
    <scope>NUCLEOTIDE SEQUENCE [LARGE SCALE GENOMIC DNA]</scope>
    <source>
        <tissue evidence="1">Young leaves</tissue>
    </source>
</reference>